<reference evidence="6" key="1">
    <citation type="journal article" date="2019" name="Int. J. Syst. Evol. Microbiol.">
        <title>The Global Catalogue of Microorganisms (GCM) 10K type strain sequencing project: providing services to taxonomists for standard genome sequencing and annotation.</title>
        <authorList>
            <consortium name="The Broad Institute Genomics Platform"/>
            <consortium name="The Broad Institute Genome Sequencing Center for Infectious Disease"/>
            <person name="Wu L."/>
            <person name="Ma J."/>
        </authorList>
    </citation>
    <scope>NUCLEOTIDE SEQUENCE [LARGE SCALE GENOMIC DNA]</scope>
    <source>
        <strain evidence="6">CCUG 52537</strain>
    </source>
</reference>
<dbReference type="PRINTS" id="PR00080">
    <property type="entry name" value="SDRFAMILY"/>
</dbReference>
<dbReference type="Proteomes" id="UP001597124">
    <property type="component" value="Unassembled WGS sequence"/>
</dbReference>
<gene>
    <name evidence="5" type="ORF">ACFQ00_03000</name>
</gene>
<dbReference type="RefSeq" id="WP_381486008.1">
    <property type="nucleotide sequence ID" value="NZ_JBHTIK010000002.1"/>
</dbReference>
<keyword evidence="6" id="KW-1185">Reference proteome</keyword>
<dbReference type="EMBL" id="JBHTIK010000002">
    <property type="protein sequence ID" value="MFD0847278.1"/>
    <property type="molecule type" value="Genomic_DNA"/>
</dbReference>
<evidence type="ECO:0000313" key="6">
    <source>
        <dbReference type="Proteomes" id="UP001597124"/>
    </source>
</evidence>
<feature type="domain" description="Ketoreductase" evidence="4">
    <location>
        <begin position="7"/>
        <end position="181"/>
    </location>
</feature>
<evidence type="ECO:0000256" key="2">
    <source>
        <dbReference type="ARBA" id="ARBA00023002"/>
    </source>
</evidence>
<dbReference type="InterPro" id="IPR002347">
    <property type="entry name" value="SDR_fam"/>
</dbReference>
<accession>A0ABW3BZT1</accession>
<dbReference type="PANTHER" id="PTHR24321:SF8">
    <property type="entry name" value="ESTRADIOL 17-BETA-DEHYDROGENASE 8-RELATED"/>
    <property type="match status" value="1"/>
</dbReference>
<dbReference type="SUPFAM" id="SSF51735">
    <property type="entry name" value="NAD(P)-binding Rossmann-fold domains"/>
    <property type="match status" value="1"/>
</dbReference>
<evidence type="ECO:0000256" key="3">
    <source>
        <dbReference type="ARBA" id="ARBA00023027"/>
    </source>
</evidence>
<dbReference type="GO" id="GO:0016491">
    <property type="term" value="F:oxidoreductase activity"/>
    <property type="evidence" value="ECO:0007669"/>
    <property type="project" value="UniProtKB-KW"/>
</dbReference>
<proteinExistence type="inferred from homology"/>
<dbReference type="PROSITE" id="PS00061">
    <property type="entry name" value="ADH_SHORT"/>
    <property type="match status" value="1"/>
</dbReference>
<dbReference type="SMART" id="SM00822">
    <property type="entry name" value="PKS_KR"/>
    <property type="match status" value="1"/>
</dbReference>
<dbReference type="Pfam" id="PF13561">
    <property type="entry name" value="adh_short_C2"/>
    <property type="match status" value="1"/>
</dbReference>
<evidence type="ECO:0000259" key="4">
    <source>
        <dbReference type="SMART" id="SM00822"/>
    </source>
</evidence>
<sequence length="254" mass="26832">MRDLDGNAYIVTGAGSGIGEATTVSLVRSGAKVVAADIDEDALAALTEHVADKTKLTTVQFDLADEASIIDLVDRAKRDHGRIDGVVNAAADLSQATMSRDCDLADMDAALWASVLQVNLIGTGIIIREVVPHLREANGGSIVNISSAAAWLGEAVRPAYAASKIGLHAMTRHVARAWGRQNIRCNCIAPGMVLSQTGSALMTRQYQDDMLAAICLPDLGQPDDIAAGILFLLSEEARWITGQVIPIDGGLIYK</sequence>
<comment type="caution">
    <text evidence="5">The sequence shown here is derived from an EMBL/GenBank/DDBJ whole genome shotgun (WGS) entry which is preliminary data.</text>
</comment>
<dbReference type="PRINTS" id="PR00081">
    <property type="entry name" value="GDHRDH"/>
</dbReference>
<keyword evidence="3" id="KW-0520">NAD</keyword>
<name>A0ABW3BZT1_SPHXN</name>
<dbReference type="PANTHER" id="PTHR24321">
    <property type="entry name" value="DEHYDROGENASES, SHORT CHAIN"/>
    <property type="match status" value="1"/>
</dbReference>
<dbReference type="EC" id="1.1.1.-" evidence="5"/>
<dbReference type="InterPro" id="IPR057326">
    <property type="entry name" value="KR_dom"/>
</dbReference>
<dbReference type="CDD" id="cd05233">
    <property type="entry name" value="SDR_c"/>
    <property type="match status" value="1"/>
</dbReference>
<dbReference type="InterPro" id="IPR020904">
    <property type="entry name" value="Sc_DH/Rdtase_CS"/>
</dbReference>
<evidence type="ECO:0000256" key="1">
    <source>
        <dbReference type="ARBA" id="ARBA00006484"/>
    </source>
</evidence>
<organism evidence="5 6">
    <name type="scientific">Sphingosinicella xenopeptidilytica</name>
    <dbReference type="NCBI Taxonomy" id="364098"/>
    <lineage>
        <taxon>Bacteria</taxon>
        <taxon>Pseudomonadati</taxon>
        <taxon>Pseudomonadota</taxon>
        <taxon>Alphaproteobacteria</taxon>
        <taxon>Sphingomonadales</taxon>
        <taxon>Sphingosinicellaceae</taxon>
        <taxon>Sphingosinicella</taxon>
    </lineage>
</organism>
<evidence type="ECO:0000313" key="5">
    <source>
        <dbReference type="EMBL" id="MFD0847278.1"/>
    </source>
</evidence>
<protein>
    <submittedName>
        <fullName evidence="5">SDR family NAD(P)-dependent oxidoreductase</fullName>
        <ecNumber evidence="5">1.1.1.-</ecNumber>
    </submittedName>
</protein>
<dbReference type="InterPro" id="IPR036291">
    <property type="entry name" value="NAD(P)-bd_dom_sf"/>
</dbReference>
<dbReference type="Gene3D" id="3.40.50.720">
    <property type="entry name" value="NAD(P)-binding Rossmann-like Domain"/>
    <property type="match status" value="1"/>
</dbReference>
<keyword evidence="2 5" id="KW-0560">Oxidoreductase</keyword>
<comment type="similarity">
    <text evidence="1">Belongs to the short-chain dehydrogenases/reductases (SDR) family.</text>
</comment>